<proteinExistence type="predicted"/>
<evidence type="ECO:0000313" key="1">
    <source>
        <dbReference type="EMBL" id="GGI09234.1"/>
    </source>
</evidence>
<gene>
    <name evidence="1" type="ORF">GCM10007368_25150</name>
</gene>
<sequence length="481" mass="51925">MGGWVSNVTTENFNPARTIPEASARMFALAAAPDAGTRGPKRSLVALAQSLGLDVDLAAVNAVLGAQIADSLGTGWVDGVDYEGLQVTLIGMNNLLRAASASIIRLSREQSVSSTSVAEVLLAFPAFSPAPDKQSAVNRLCDIAGVPHDALGPGGKEHTWTLRDVSRRLAPHLLDRKRTKHELAAALCEEFGVPWLDGAGSTGASITRDGLNLLLAGAERAAHVSSAGWATAAEEGTALVGALADELPDHWDGVDCIRWMREAGSTQWRQMEWFGFYFEERLRDVLNSRYPTPIVGGPRVRYGSTIFDYASPTRVWDAKAHTALTREHPWDGTAPSKRSSSEMWLNDAKAVRACVEEQGLGFIIVDGLAGLDSSGDFRAWHKAFSESDGRALRRYVASTGRSRARKAVWSPIELRAIWIEDTADLDAGIAAGWLAQKGQPDWGAGTARRARNDKFSGRPARARPWQVASHTWLGARRGADL</sequence>
<evidence type="ECO:0000313" key="2">
    <source>
        <dbReference type="Proteomes" id="UP000632535"/>
    </source>
</evidence>
<comment type="caution">
    <text evidence="1">The sequence shown here is derived from an EMBL/GenBank/DDBJ whole genome shotgun (WGS) entry which is preliminary data.</text>
</comment>
<protein>
    <submittedName>
        <fullName evidence="1">Uncharacterized protein</fullName>
    </submittedName>
</protein>
<organism evidence="1 2">
    <name type="scientific">Isoptericola cucumis</name>
    <dbReference type="NCBI Taxonomy" id="1776856"/>
    <lineage>
        <taxon>Bacteria</taxon>
        <taxon>Bacillati</taxon>
        <taxon>Actinomycetota</taxon>
        <taxon>Actinomycetes</taxon>
        <taxon>Micrococcales</taxon>
        <taxon>Promicromonosporaceae</taxon>
        <taxon>Isoptericola</taxon>
    </lineage>
</organism>
<reference evidence="2" key="1">
    <citation type="journal article" date="2019" name="Int. J. Syst. Evol. Microbiol.">
        <title>The Global Catalogue of Microorganisms (GCM) 10K type strain sequencing project: providing services to taxonomists for standard genome sequencing and annotation.</title>
        <authorList>
            <consortium name="The Broad Institute Genomics Platform"/>
            <consortium name="The Broad Institute Genome Sequencing Center for Infectious Disease"/>
            <person name="Wu L."/>
            <person name="Ma J."/>
        </authorList>
    </citation>
    <scope>NUCLEOTIDE SEQUENCE [LARGE SCALE GENOMIC DNA]</scope>
    <source>
        <strain evidence="2">CCM 8653</strain>
    </source>
</reference>
<name>A0ABQ2BA85_9MICO</name>
<dbReference type="EMBL" id="BMDG01000008">
    <property type="protein sequence ID" value="GGI09234.1"/>
    <property type="molecule type" value="Genomic_DNA"/>
</dbReference>
<dbReference type="Proteomes" id="UP000632535">
    <property type="component" value="Unassembled WGS sequence"/>
</dbReference>
<keyword evidence="2" id="KW-1185">Reference proteome</keyword>
<accession>A0ABQ2BA85</accession>